<keyword evidence="3" id="KW-0904">Protein phosphatase</keyword>
<dbReference type="InterPro" id="IPR000340">
    <property type="entry name" value="Dual-sp_phosphatase_cat-dom"/>
</dbReference>
<organism evidence="8 9">
    <name type="scientific">Gallus gallus</name>
    <name type="common">Chicken</name>
    <dbReference type="NCBI Taxonomy" id="9031"/>
    <lineage>
        <taxon>Eukaryota</taxon>
        <taxon>Metazoa</taxon>
        <taxon>Chordata</taxon>
        <taxon>Craniata</taxon>
        <taxon>Vertebrata</taxon>
        <taxon>Euteleostomi</taxon>
        <taxon>Archelosauria</taxon>
        <taxon>Archosauria</taxon>
        <taxon>Dinosauria</taxon>
        <taxon>Saurischia</taxon>
        <taxon>Theropoda</taxon>
        <taxon>Coelurosauria</taxon>
        <taxon>Aves</taxon>
        <taxon>Neognathae</taxon>
        <taxon>Galloanserae</taxon>
        <taxon>Galliformes</taxon>
        <taxon>Phasianidae</taxon>
        <taxon>Phasianinae</taxon>
        <taxon>Gallus</taxon>
    </lineage>
</organism>
<dbReference type="Proteomes" id="UP000000539">
    <property type="component" value="Chromosome 11"/>
</dbReference>
<feature type="domain" description="Tyrosine-protein phosphatase" evidence="7">
    <location>
        <begin position="4"/>
        <end position="117"/>
    </location>
</feature>
<evidence type="ECO:0000256" key="3">
    <source>
        <dbReference type="ARBA" id="ARBA00022912"/>
    </source>
</evidence>
<dbReference type="GO" id="GO:0004722">
    <property type="term" value="F:protein serine/threonine phosphatase activity"/>
    <property type="evidence" value="ECO:0007669"/>
    <property type="project" value="UniProtKB-EC"/>
</dbReference>
<dbReference type="InterPro" id="IPR020422">
    <property type="entry name" value="TYR_PHOSPHATASE_DUAL_dom"/>
</dbReference>
<gene>
    <name evidence="8" type="primary">DUSP22AL</name>
</gene>
<accession>A0A8V0XM28</accession>
<comment type="catalytic activity">
    <reaction evidence="4">
        <text>O-phospho-L-seryl-[protein] + H2O = L-seryl-[protein] + phosphate</text>
        <dbReference type="Rhea" id="RHEA:20629"/>
        <dbReference type="Rhea" id="RHEA-COMP:9863"/>
        <dbReference type="Rhea" id="RHEA-COMP:11604"/>
        <dbReference type="ChEBI" id="CHEBI:15377"/>
        <dbReference type="ChEBI" id="CHEBI:29999"/>
        <dbReference type="ChEBI" id="CHEBI:43474"/>
        <dbReference type="ChEBI" id="CHEBI:83421"/>
        <dbReference type="EC" id="3.1.3.16"/>
    </reaction>
</comment>
<evidence type="ECO:0000256" key="2">
    <source>
        <dbReference type="ARBA" id="ARBA00022801"/>
    </source>
</evidence>
<protein>
    <recommendedName>
        <fullName evidence="7">Tyrosine-protein phosphatase domain-containing protein</fullName>
    </recommendedName>
</protein>
<dbReference type="GlyGen" id="A0A8V0XM28">
    <property type="glycosylation" value="1 site"/>
</dbReference>
<evidence type="ECO:0000256" key="6">
    <source>
        <dbReference type="ARBA" id="ARBA00051722"/>
    </source>
</evidence>
<comment type="catalytic activity">
    <reaction evidence="5">
        <text>O-phospho-L-threonyl-[protein] + H2O = L-threonyl-[protein] + phosphate</text>
        <dbReference type="Rhea" id="RHEA:47004"/>
        <dbReference type="Rhea" id="RHEA-COMP:11060"/>
        <dbReference type="Rhea" id="RHEA-COMP:11605"/>
        <dbReference type="ChEBI" id="CHEBI:15377"/>
        <dbReference type="ChEBI" id="CHEBI:30013"/>
        <dbReference type="ChEBI" id="CHEBI:43474"/>
        <dbReference type="ChEBI" id="CHEBI:61977"/>
        <dbReference type="EC" id="3.1.3.16"/>
    </reaction>
</comment>
<comment type="catalytic activity">
    <reaction evidence="6">
        <text>O-phospho-L-tyrosyl-[protein] + H2O = L-tyrosyl-[protein] + phosphate</text>
        <dbReference type="Rhea" id="RHEA:10684"/>
        <dbReference type="Rhea" id="RHEA-COMP:10136"/>
        <dbReference type="Rhea" id="RHEA-COMP:20101"/>
        <dbReference type="ChEBI" id="CHEBI:15377"/>
        <dbReference type="ChEBI" id="CHEBI:43474"/>
        <dbReference type="ChEBI" id="CHEBI:46858"/>
        <dbReference type="ChEBI" id="CHEBI:61978"/>
        <dbReference type="EC" id="3.1.3.48"/>
    </reaction>
</comment>
<dbReference type="SMART" id="SM00195">
    <property type="entry name" value="DSPc"/>
    <property type="match status" value="1"/>
</dbReference>
<proteinExistence type="inferred from homology"/>
<evidence type="ECO:0000259" key="7">
    <source>
        <dbReference type="SMART" id="SM00195"/>
    </source>
</evidence>
<reference evidence="8" key="3">
    <citation type="submission" date="2025-09" db="UniProtKB">
        <authorList>
            <consortium name="Ensembl"/>
        </authorList>
    </citation>
    <scope>IDENTIFICATION</scope>
    <source>
        <strain evidence="8">broiler</strain>
    </source>
</reference>
<evidence type="ECO:0000256" key="5">
    <source>
        <dbReference type="ARBA" id="ARBA00048336"/>
    </source>
</evidence>
<dbReference type="InterPro" id="IPR029021">
    <property type="entry name" value="Prot-tyrosine_phosphatase-like"/>
</dbReference>
<keyword evidence="2" id="KW-0378">Hydrolase</keyword>
<sequence length="307" mass="32930">MGSGMSKVVAGLYLGNIRDSEDRDSLRRHGVTHILSVHNRAKPVLEDMTYLCISASDSSSQNLIQHFKESIKFIHECRLRGGGCLVHCTEPGSVMITAGTPSRTRRSCNACWPSRSKVGAGGTPAPLPQHPPTHCPVAGANGWTDKQQLLPERHCPCALQNVTATLPSTCGVQLQWGKGWGRTTQLRSCRGCSAAASHPPAPLYGKNQLLLRIRGAEPHCTLKPFSGSPREDAILYSSISKNSLSGNFWVLEPASGTKPVLSCQGMGGGLIKTTGMAAGIEGWAVLFYTAVLQYLEKHPGQLVGKRP</sequence>
<dbReference type="PANTHER" id="PTHR45948:SF1">
    <property type="entry name" value="TYROSINE-PROTEIN PHOSPHATASE DOMAIN-CONTAINING PROTEIN"/>
    <property type="match status" value="1"/>
</dbReference>
<dbReference type="Pfam" id="PF00782">
    <property type="entry name" value="DSPc"/>
    <property type="match status" value="1"/>
</dbReference>
<dbReference type="GO" id="GO:0004725">
    <property type="term" value="F:protein tyrosine phosphatase activity"/>
    <property type="evidence" value="ECO:0000318"/>
    <property type="project" value="GO_Central"/>
</dbReference>
<reference evidence="8" key="2">
    <citation type="submission" date="2025-08" db="UniProtKB">
        <authorList>
            <consortium name="Ensembl"/>
        </authorList>
    </citation>
    <scope>IDENTIFICATION</scope>
    <source>
        <strain evidence="8">broiler</strain>
    </source>
</reference>
<name>A0A8V0XM28_CHICK</name>
<keyword evidence="9" id="KW-1185">Reference proteome</keyword>
<dbReference type="SUPFAM" id="SSF52799">
    <property type="entry name" value="(Phosphotyrosine protein) phosphatases II"/>
    <property type="match status" value="1"/>
</dbReference>
<evidence type="ECO:0000256" key="1">
    <source>
        <dbReference type="ARBA" id="ARBA00008601"/>
    </source>
</evidence>
<reference evidence="8" key="1">
    <citation type="submission" date="2020-11" db="EMBL/GenBank/DDBJ databases">
        <title>Gallus gallus (Chicken) genome, bGalGal1, GRCg7b, maternal haplotype autosomes + Z &amp; W.</title>
        <authorList>
            <person name="Warren W."/>
            <person name="Formenti G."/>
            <person name="Fedrigo O."/>
            <person name="Haase B."/>
            <person name="Mountcastle J."/>
            <person name="Balacco J."/>
            <person name="Tracey A."/>
            <person name="Schneider V."/>
            <person name="Okimoto R."/>
            <person name="Cheng H."/>
            <person name="Hawken R."/>
            <person name="Howe K."/>
            <person name="Jarvis E.D."/>
        </authorList>
    </citation>
    <scope>NUCLEOTIDE SEQUENCE [LARGE SCALE GENOMIC DNA]</scope>
    <source>
        <strain evidence="8">Broiler</strain>
    </source>
</reference>
<evidence type="ECO:0000313" key="9">
    <source>
        <dbReference type="Proteomes" id="UP000000539"/>
    </source>
</evidence>
<dbReference type="GO" id="GO:0005829">
    <property type="term" value="C:cytosol"/>
    <property type="evidence" value="ECO:0000318"/>
    <property type="project" value="GO_Central"/>
</dbReference>
<dbReference type="OrthoDB" id="9979246at2759"/>
<evidence type="ECO:0000256" key="4">
    <source>
        <dbReference type="ARBA" id="ARBA00047761"/>
    </source>
</evidence>
<evidence type="ECO:0000313" key="8">
    <source>
        <dbReference type="Ensembl" id="ENSGALP00010009249.1"/>
    </source>
</evidence>
<dbReference type="Ensembl" id="ENSGALT00010016138.1">
    <property type="protein sequence ID" value="ENSGALP00010009249.1"/>
    <property type="gene ID" value="ENSGALG00010006767.1"/>
</dbReference>
<dbReference type="AlphaFoldDB" id="A0A8V0XM28"/>
<dbReference type="Gene3D" id="3.90.190.10">
    <property type="entry name" value="Protein tyrosine phosphatase superfamily"/>
    <property type="match status" value="1"/>
</dbReference>
<dbReference type="GO" id="GO:0007165">
    <property type="term" value="P:signal transduction"/>
    <property type="evidence" value="ECO:0000318"/>
    <property type="project" value="GO_Central"/>
</dbReference>
<dbReference type="PANTHER" id="PTHR45948">
    <property type="entry name" value="DUAL SPECIFICITY PROTEIN PHOSPHATASE DDB_G0269404-RELATED"/>
    <property type="match status" value="1"/>
</dbReference>
<dbReference type="GeneTree" id="ENSGT00940000164598"/>
<comment type="similarity">
    <text evidence="1">Belongs to the protein-tyrosine phosphatase family. Non-receptor class dual specificity subfamily.</text>
</comment>